<name>A0AAP0M138_9ROSI</name>
<protein>
    <submittedName>
        <fullName evidence="1">Uncharacterized protein</fullName>
    </submittedName>
</protein>
<organism evidence="1 2">
    <name type="scientific">Citrus x changshan-huyou</name>
    <dbReference type="NCBI Taxonomy" id="2935761"/>
    <lineage>
        <taxon>Eukaryota</taxon>
        <taxon>Viridiplantae</taxon>
        <taxon>Streptophyta</taxon>
        <taxon>Embryophyta</taxon>
        <taxon>Tracheophyta</taxon>
        <taxon>Spermatophyta</taxon>
        <taxon>Magnoliopsida</taxon>
        <taxon>eudicotyledons</taxon>
        <taxon>Gunneridae</taxon>
        <taxon>Pentapetalae</taxon>
        <taxon>rosids</taxon>
        <taxon>malvids</taxon>
        <taxon>Sapindales</taxon>
        <taxon>Rutaceae</taxon>
        <taxon>Aurantioideae</taxon>
        <taxon>Citrus</taxon>
    </lineage>
</organism>
<sequence length="59" mass="6866">MNWDFLPVVAACQNNFEVRLREDEKYFNDVVVPLRRASYGAGKEQTLKIDQSGQMRESD</sequence>
<reference evidence="1 2" key="1">
    <citation type="submission" date="2024-05" db="EMBL/GenBank/DDBJ databases">
        <title>Haplotype-resolved chromosome-level genome assembly of Huyou (Citrus changshanensis).</title>
        <authorList>
            <person name="Miao C."/>
            <person name="Chen W."/>
            <person name="Wu Y."/>
            <person name="Wang L."/>
            <person name="Zhao S."/>
            <person name="Grierson D."/>
            <person name="Xu C."/>
            <person name="Chen K."/>
        </authorList>
    </citation>
    <scope>NUCLEOTIDE SEQUENCE [LARGE SCALE GENOMIC DNA]</scope>
    <source>
        <strain evidence="1">01-14</strain>
        <tissue evidence="1">Leaf</tissue>
    </source>
</reference>
<keyword evidence="2" id="KW-1185">Reference proteome</keyword>
<evidence type="ECO:0000313" key="1">
    <source>
        <dbReference type="EMBL" id="KAK9188604.1"/>
    </source>
</evidence>
<proteinExistence type="predicted"/>
<comment type="caution">
    <text evidence="1">The sequence shown here is derived from an EMBL/GenBank/DDBJ whole genome shotgun (WGS) entry which is preliminary data.</text>
</comment>
<evidence type="ECO:0000313" key="2">
    <source>
        <dbReference type="Proteomes" id="UP001428341"/>
    </source>
</evidence>
<dbReference type="AlphaFoldDB" id="A0AAP0M138"/>
<accession>A0AAP0M138</accession>
<dbReference type="EMBL" id="JBCGBO010000007">
    <property type="protein sequence ID" value="KAK9188604.1"/>
    <property type="molecule type" value="Genomic_DNA"/>
</dbReference>
<gene>
    <name evidence="1" type="ORF">WN944_020009</name>
</gene>
<dbReference type="Proteomes" id="UP001428341">
    <property type="component" value="Unassembled WGS sequence"/>
</dbReference>